<accession>A0A1M5T3S6</accession>
<name>A0A1M5T3S6_9CLOT</name>
<dbReference type="NCBIfam" id="TIGR02829">
    <property type="entry name" value="spore_III_AE"/>
    <property type="match status" value="1"/>
</dbReference>
<keyword evidence="1" id="KW-0812">Transmembrane</keyword>
<keyword evidence="1" id="KW-1133">Transmembrane helix</keyword>
<dbReference type="STRING" id="1121306.SAMN02745196_00423"/>
<keyword evidence="1" id="KW-0472">Membrane</keyword>
<gene>
    <name evidence="2" type="ORF">SAMN02745196_00423</name>
</gene>
<feature type="transmembrane region" description="Helical" evidence="1">
    <location>
        <begin position="139"/>
        <end position="161"/>
    </location>
</feature>
<organism evidence="2 3">
    <name type="scientific">Clostridium collagenovorans DSM 3089</name>
    <dbReference type="NCBI Taxonomy" id="1121306"/>
    <lineage>
        <taxon>Bacteria</taxon>
        <taxon>Bacillati</taxon>
        <taxon>Bacillota</taxon>
        <taxon>Clostridia</taxon>
        <taxon>Eubacteriales</taxon>
        <taxon>Clostridiaceae</taxon>
        <taxon>Clostridium</taxon>
    </lineage>
</organism>
<evidence type="ECO:0000313" key="2">
    <source>
        <dbReference type="EMBL" id="SHH45358.1"/>
    </source>
</evidence>
<evidence type="ECO:0000313" key="3">
    <source>
        <dbReference type="Proteomes" id="UP000184526"/>
    </source>
</evidence>
<protein>
    <submittedName>
        <fullName evidence="2">Stage III sporulation protein AE</fullName>
    </submittedName>
</protein>
<feature type="transmembrane region" description="Helical" evidence="1">
    <location>
        <begin position="289"/>
        <end position="311"/>
    </location>
</feature>
<reference evidence="2 3" key="1">
    <citation type="submission" date="2016-11" db="EMBL/GenBank/DDBJ databases">
        <authorList>
            <person name="Jaros S."/>
            <person name="Januszkiewicz K."/>
            <person name="Wedrychowicz H."/>
        </authorList>
    </citation>
    <scope>NUCLEOTIDE SEQUENCE [LARGE SCALE GENOMIC DNA]</scope>
    <source>
        <strain evidence="2 3">DSM 3089</strain>
    </source>
</reference>
<proteinExistence type="predicted"/>
<feature type="transmembrane region" description="Helical" evidence="1">
    <location>
        <begin position="173"/>
        <end position="194"/>
    </location>
</feature>
<dbReference type="Proteomes" id="UP000184526">
    <property type="component" value="Unassembled WGS sequence"/>
</dbReference>
<dbReference type="OrthoDB" id="1706761at2"/>
<feature type="transmembrane region" description="Helical" evidence="1">
    <location>
        <begin position="318"/>
        <end position="341"/>
    </location>
</feature>
<evidence type="ECO:0000256" key="1">
    <source>
        <dbReference type="SAM" id="Phobius"/>
    </source>
</evidence>
<feature type="transmembrane region" description="Helical" evidence="1">
    <location>
        <begin position="367"/>
        <end position="389"/>
    </location>
</feature>
<sequence length="399" mass="43459">MKNLKIYKVMMILTIVIALMIPQKVYGIDNSNDKVLVPESSLSNEEVKGMNDLYKYITDMKSEYEIMSDLNPKAYIENVMKSGESGLNIKDITKYFLKYITREIGSTFQFLLVLIVVALLSSLLQNLQEAFKTGEVSNIAYFACYAIIVVIMTKSFLLGVNLGKDTIFRIKEFMNALVPILIMLLASMGAFTQAALMDPVIVFISNIGVTFICNIIFPLILISFVLNFVNNLCEESKVEKLGKLIKGGVLWAQGTLMTVFVTFLTIRGITAKGLDEFTIKTAKFAVDTFIPVVGGCLSDAVSTVAGYTGLVKNAVGTLGLVMIIIIGIFPIIKLAIMAIAYKFTAAVIEPISNKKIVSCISSAGDSLGLIIASVVCVSVMCFIMICIVLSTTATMSSLG</sequence>
<feature type="transmembrane region" description="Helical" evidence="1">
    <location>
        <begin position="200"/>
        <end position="229"/>
    </location>
</feature>
<dbReference type="Pfam" id="PF09546">
    <property type="entry name" value="Spore_III_AE"/>
    <property type="match status" value="1"/>
</dbReference>
<keyword evidence="3" id="KW-1185">Reference proteome</keyword>
<dbReference type="EMBL" id="FQXP01000003">
    <property type="protein sequence ID" value="SHH45358.1"/>
    <property type="molecule type" value="Genomic_DNA"/>
</dbReference>
<dbReference type="InterPro" id="IPR014194">
    <property type="entry name" value="Spore_III_AE"/>
</dbReference>
<dbReference type="AlphaFoldDB" id="A0A1M5T3S6"/>
<feature type="transmembrane region" description="Helical" evidence="1">
    <location>
        <begin position="249"/>
        <end position="269"/>
    </location>
</feature>
<feature type="transmembrane region" description="Helical" evidence="1">
    <location>
        <begin position="108"/>
        <end position="127"/>
    </location>
</feature>
<dbReference type="RefSeq" id="WP_072829577.1">
    <property type="nucleotide sequence ID" value="NZ_FQXP01000003.1"/>
</dbReference>